<evidence type="ECO:0000313" key="1">
    <source>
        <dbReference type="EMBL" id="MEW2367684.1"/>
    </source>
</evidence>
<dbReference type="Gene3D" id="3.40.50.10490">
    <property type="entry name" value="Glucose-6-phosphate isomerase like protein, domain 1"/>
    <property type="match status" value="1"/>
</dbReference>
<evidence type="ECO:0008006" key="3">
    <source>
        <dbReference type="Google" id="ProtNLM"/>
    </source>
</evidence>
<feature type="non-terminal residue" evidence="1">
    <location>
        <position position="1"/>
    </location>
</feature>
<dbReference type="PANTHER" id="PTHR30514">
    <property type="entry name" value="GLUCOKINASE"/>
    <property type="match status" value="1"/>
</dbReference>
<sequence>YLSALSTPELLDRHSTEMTETPARAALHQDADHLSRMAQSLDPDEIKALAAAIMAAPRTLVAASGSFAAPAIVLSYVGTGMGFDLRLETQAGTERVTQLVGLPPGGCLVIFNFWRTPRELITMAQAASRRDLTVCLVTDRRTSRLAQAADVVVAIPSESTSIFPTLTPAVAVSQAVLAELAAGRPEQAARATSDIEALWGDMDLMAPSTVVPDPGQ</sequence>
<accession>A0ABV3M8Z3</accession>
<dbReference type="RefSeq" id="WP_366722431.1">
    <property type="nucleotide sequence ID" value="NZ_JBEYRS010000029.1"/>
</dbReference>
<comment type="caution">
    <text evidence="1">The sequence shown here is derived from an EMBL/GenBank/DDBJ whole genome shotgun (WGS) entry which is preliminary data.</text>
</comment>
<organism evidence="1 2">
    <name type="scientific">Streptomyces huasconensis</name>
    <dbReference type="NCBI Taxonomy" id="1854574"/>
    <lineage>
        <taxon>Bacteria</taxon>
        <taxon>Bacillati</taxon>
        <taxon>Actinomycetota</taxon>
        <taxon>Actinomycetes</taxon>
        <taxon>Kitasatosporales</taxon>
        <taxon>Streptomycetaceae</taxon>
        <taxon>Streptomyces</taxon>
    </lineage>
</organism>
<name>A0ABV3M8Z3_9ACTN</name>
<dbReference type="Proteomes" id="UP001553843">
    <property type="component" value="Unassembled WGS sequence"/>
</dbReference>
<dbReference type="SUPFAM" id="SSF53697">
    <property type="entry name" value="SIS domain"/>
    <property type="match status" value="1"/>
</dbReference>
<keyword evidence="2" id="KW-1185">Reference proteome</keyword>
<evidence type="ECO:0000313" key="2">
    <source>
        <dbReference type="Proteomes" id="UP001553843"/>
    </source>
</evidence>
<proteinExistence type="predicted"/>
<dbReference type="PANTHER" id="PTHR30514:SF18">
    <property type="entry name" value="RPIR-FAMILY TRANSCRIPTIONAL REGULATOR"/>
    <property type="match status" value="1"/>
</dbReference>
<dbReference type="InterPro" id="IPR047640">
    <property type="entry name" value="RpiR-like"/>
</dbReference>
<protein>
    <recommendedName>
        <fullName evidence="3">MurR/RpiR family transcriptional regulator</fullName>
    </recommendedName>
</protein>
<reference evidence="1 2" key="1">
    <citation type="submission" date="2024-06" db="EMBL/GenBank/DDBJ databases">
        <title>The Natural Products Discovery Center: Release of the First 8490 Sequenced Strains for Exploring Actinobacteria Biosynthetic Diversity.</title>
        <authorList>
            <person name="Kalkreuter E."/>
            <person name="Kautsar S.A."/>
            <person name="Yang D."/>
            <person name="Bader C.D."/>
            <person name="Teijaro C.N."/>
            <person name="Fluegel L."/>
            <person name="Davis C.M."/>
            <person name="Simpson J.R."/>
            <person name="Lauterbach L."/>
            <person name="Steele A.D."/>
            <person name="Gui C."/>
            <person name="Meng S."/>
            <person name="Li G."/>
            <person name="Viehrig K."/>
            <person name="Ye F."/>
            <person name="Su P."/>
            <person name="Kiefer A.F."/>
            <person name="Nichols A."/>
            <person name="Cepeda A.J."/>
            <person name="Yan W."/>
            <person name="Fan B."/>
            <person name="Jiang Y."/>
            <person name="Adhikari A."/>
            <person name="Zheng C.-J."/>
            <person name="Schuster L."/>
            <person name="Cowan T.M."/>
            <person name="Smanski M.J."/>
            <person name="Chevrette M.G."/>
            <person name="De Carvalho L.P.S."/>
            <person name="Shen B."/>
        </authorList>
    </citation>
    <scope>NUCLEOTIDE SEQUENCE [LARGE SCALE GENOMIC DNA]</scope>
    <source>
        <strain evidence="1 2">NPDC047833</strain>
    </source>
</reference>
<gene>
    <name evidence="1" type="ORF">AB0887_37900</name>
</gene>
<dbReference type="InterPro" id="IPR046348">
    <property type="entry name" value="SIS_dom_sf"/>
</dbReference>
<dbReference type="EMBL" id="JBEYRS010000029">
    <property type="protein sequence ID" value="MEW2367684.1"/>
    <property type="molecule type" value="Genomic_DNA"/>
</dbReference>